<feature type="chain" id="PRO_5016689588" description="Lytic transglycosylase MltA domain-containing protein" evidence="1">
    <location>
        <begin position="19"/>
        <end position="355"/>
    </location>
</feature>
<dbReference type="Proteomes" id="UP000254968">
    <property type="component" value="Unassembled WGS sequence"/>
</dbReference>
<evidence type="ECO:0000256" key="1">
    <source>
        <dbReference type="SAM" id="SignalP"/>
    </source>
</evidence>
<evidence type="ECO:0008006" key="4">
    <source>
        <dbReference type="Google" id="ProtNLM"/>
    </source>
</evidence>
<name>A0A378I064_9GAMM</name>
<reference evidence="2 3" key="1">
    <citation type="submission" date="2018-06" db="EMBL/GenBank/DDBJ databases">
        <authorList>
            <consortium name="Pathogen Informatics"/>
            <person name="Doyle S."/>
        </authorList>
    </citation>
    <scope>NUCLEOTIDE SEQUENCE [LARGE SCALE GENOMIC DNA]</scope>
    <source>
        <strain evidence="2 3">NCTC13315</strain>
    </source>
</reference>
<keyword evidence="3" id="KW-1185">Reference proteome</keyword>
<dbReference type="EMBL" id="UGNV01000001">
    <property type="protein sequence ID" value="STX28588.1"/>
    <property type="molecule type" value="Genomic_DNA"/>
</dbReference>
<dbReference type="RefSeq" id="WP_115302321.1">
    <property type="nucleotide sequence ID" value="NZ_CAAAHO010000001.1"/>
</dbReference>
<dbReference type="SUPFAM" id="SSF50685">
    <property type="entry name" value="Barwin-like endoglucanases"/>
    <property type="match status" value="1"/>
</dbReference>
<evidence type="ECO:0000313" key="2">
    <source>
        <dbReference type="EMBL" id="STX28588.1"/>
    </source>
</evidence>
<evidence type="ECO:0000313" key="3">
    <source>
        <dbReference type="Proteomes" id="UP000254968"/>
    </source>
</evidence>
<dbReference type="InterPro" id="IPR036908">
    <property type="entry name" value="RlpA-like_sf"/>
</dbReference>
<protein>
    <recommendedName>
        <fullName evidence="4">Lytic transglycosylase MltA domain-containing protein</fullName>
    </recommendedName>
</protein>
<organism evidence="2 3">
    <name type="scientific">Legionella beliardensis</name>
    <dbReference type="NCBI Taxonomy" id="91822"/>
    <lineage>
        <taxon>Bacteria</taxon>
        <taxon>Pseudomonadati</taxon>
        <taxon>Pseudomonadota</taxon>
        <taxon>Gammaproteobacteria</taxon>
        <taxon>Legionellales</taxon>
        <taxon>Legionellaceae</taxon>
        <taxon>Legionella</taxon>
    </lineage>
</organism>
<keyword evidence="1" id="KW-0732">Signal</keyword>
<sequence>MINRLFLSLSLISQATFAAPHFNITEPIPDDRYEFNGPALCETAKETIAYLNKGSAYDPEVIHAGKVIPIPLNRVKATLKFICEHQHELNNPAFIKQHFDLIRWYPDKQQTKQLATTKPLLKNLPPDQILMTKYYVPVAKAAIKPTATNALALYALPKDEQSLTLEEANAKPNLTRFQYGKQAILKGALAKQNVPALAYLSRDDLETALMQGTVIADFGRYKKFFNVHRNNNIAYNPLKSPYEQERFWYFKEVNGLQGYGKDAEYKITIKPEVTFAADLKQFGLGKLMMVQYPNRTGQIISRAGILADTGGAFENNLYQVDFLAGSYLSKESYLQATRNIPNYVAAYFMVLKETT</sequence>
<accession>A0A378I064</accession>
<proteinExistence type="predicted"/>
<feature type="signal peptide" evidence="1">
    <location>
        <begin position="1"/>
        <end position="18"/>
    </location>
</feature>
<gene>
    <name evidence="2" type="ORF">NCTC13315_01118</name>
</gene>
<dbReference type="OrthoDB" id="6221043at2"/>
<dbReference type="AlphaFoldDB" id="A0A378I064"/>